<organism evidence="10 11">
    <name type="scientific">Fusarium acuminatum</name>
    <dbReference type="NCBI Taxonomy" id="5515"/>
    <lineage>
        <taxon>Eukaryota</taxon>
        <taxon>Fungi</taxon>
        <taxon>Dikarya</taxon>
        <taxon>Ascomycota</taxon>
        <taxon>Pezizomycotina</taxon>
        <taxon>Sordariomycetes</taxon>
        <taxon>Hypocreomycetidae</taxon>
        <taxon>Hypocreales</taxon>
        <taxon>Nectriaceae</taxon>
        <taxon>Fusarium</taxon>
        <taxon>Fusarium tricinctum species complex</taxon>
    </lineage>
</organism>
<evidence type="ECO:0000256" key="1">
    <source>
        <dbReference type="ARBA" id="ARBA00004123"/>
    </source>
</evidence>
<keyword evidence="5" id="KW-0238">DNA-binding</keyword>
<keyword evidence="11" id="KW-1185">Reference proteome</keyword>
<dbReference type="PROSITE" id="PS50048">
    <property type="entry name" value="ZN2_CY6_FUNGAL_2"/>
    <property type="match status" value="1"/>
</dbReference>
<dbReference type="CDD" id="cd00067">
    <property type="entry name" value="GAL4"/>
    <property type="match status" value="1"/>
</dbReference>
<feature type="region of interest" description="Disordered" evidence="8">
    <location>
        <begin position="1"/>
        <end position="21"/>
    </location>
</feature>
<dbReference type="InterPro" id="IPR036864">
    <property type="entry name" value="Zn2-C6_fun-type_DNA-bd_sf"/>
</dbReference>
<dbReference type="Proteomes" id="UP001489902">
    <property type="component" value="Chromosome 3"/>
</dbReference>
<feature type="domain" description="Zn(2)-C6 fungal-type" evidence="9">
    <location>
        <begin position="39"/>
        <end position="69"/>
    </location>
</feature>
<name>A0ABZ2WY14_9HYPO</name>
<dbReference type="PANTHER" id="PTHR31313">
    <property type="entry name" value="TY1 ENHANCER ACTIVATOR"/>
    <property type="match status" value="1"/>
</dbReference>
<evidence type="ECO:0000256" key="2">
    <source>
        <dbReference type="ARBA" id="ARBA00022723"/>
    </source>
</evidence>
<dbReference type="InterPro" id="IPR051615">
    <property type="entry name" value="Transcr_Regulatory_Elem"/>
</dbReference>
<keyword evidence="7" id="KW-0539">Nucleus</keyword>
<protein>
    <submittedName>
        <fullName evidence="10">Zn2-C6 fungal-type domain-containing protein</fullName>
    </submittedName>
</protein>
<evidence type="ECO:0000313" key="11">
    <source>
        <dbReference type="Proteomes" id="UP001489902"/>
    </source>
</evidence>
<keyword evidence="3" id="KW-0862">Zinc</keyword>
<reference evidence="10 11" key="1">
    <citation type="submission" date="2024-04" db="EMBL/GenBank/DDBJ databases">
        <title>Complete genome sequence of Fusarium acuminatum.</title>
        <authorList>
            <person name="Lan B."/>
        </authorList>
    </citation>
    <scope>NUCLEOTIDE SEQUENCE [LARGE SCALE GENOMIC DNA]</scope>
    <source>
        <strain evidence="10">1A</strain>
    </source>
</reference>
<accession>A0ABZ2WY14</accession>
<dbReference type="Gene3D" id="4.10.240.10">
    <property type="entry name" value="Zn(2)-C6 fungal-type DNA-binding domain"/>
    <property type="match status" value="1"/>
</dbReference>
<keyword evidence="2" id="KW-0479">Metal-binding</keyword>
<keyword evidence="6" id="KW-0804">Transcription</keyword>
<evidence type="ECO:0000256" key="6">
    <source>
        <dbReference type="ARBA" id="ARBA00023163"/>
    </source>
</evidence>
<evidence type="ECO:0000256" key="4">
    <source>
        <dbReference type="ARBA" id="ARBA00023015"/>
    </source>
</evidence>
<evidence type="ECO:0000313" key="10">
    <source>
        <dbReference type="EMBL" id="WZH45687.1"/>
    </source>
</evidence>
<sequence>MANLRPLLPHLPEGRNNAPSPVQITELAPSPRKYKVPTACQPCKLKKVRCDGVRPACGVCESKGRACTYPDEVSRVDGLVRRQQALQENVESFVTLYRYLQDKPVEEANVLFKKVRDGFGIEAALDFVKDKESNSTIAYRDPPSARVEWSQRIHDSNLFFESELLSTETSDVAVQALRDGMHCYFSCLGTMFPIYTKSEVDSIMNIFLTTQSDPRGADHLSDRKIAYGELLAICALGFQYDRQNLPNGDSSICTPFYQKARLFLDHVVEKAPLLIKANILQTVASFRILSPAILKQMHEDLELWRSGLPIYMRLNTLLQSPEMDPDQRRVTFYMHLFYIFLVGGATAFRQQDVVLSGKCVEILELCATKDRIAHSFHTRITRYQSVLQELLPQSTEAGVESFDLFDGNVPNDSYLFVATDGDTKLHHLMNELLEMLCYPLTLLKESNENRIRYPTIVEASVNADINFAHHLASPFNMAEDEVPVDLFLPGDKLWGSDGTEGEAEGFVSGSVPFGWRVSAWSKDPGVGKLHEA</sequence>
<dbReference type="SMART" id="SM00066">
    <property type="entry name" value="GAL4"/>
    <property type="match status" value="1"/>
</dbReference>
<evidence type="ECO:0000259" key="9">
    <source>
        <dbReference type="PROSITE" id="PS50048"/>
    </source>
</evidence>
<comment type="subcellular location">
    <subcellularLocation>
        <location evidence="1">Nucleus</location>
    </subcellularLocation>
</comment>
<evidence type="ECO:0000256" key="5">
    <source>
        <dbReference type="ARBA" id="ARBA00023125"/>
    </source>
</evidence>
<gene>
    <name evidence="10" type="ORF">QYS62_006755</name>
</gene>
<evidence type="ECO:0000256" key="7">
    <source>
        <dbReference type="ARBA" id="ARBA00023242"/>
    </source>
</evidence>
<evidence type="ECO:0000256" key="8">
    <source>
        <dbReference type="SAM" id="MobiDB-lite"/>
    </source>
</evidence>
<evidence type="ECO:0000256" key="3">
    <source>
        <dbReference type="ARBA" id="ARBA00022833"/>
    </source>
</evidence>
<keyword evidence="4" id="KW-0805">Transcription regulation</keyword>
<dbReference type="SUPFAM" id="SSF57701">
    <property type="entry name" value="Zn2/Cys6 DNA-binding domain"/>
    <property type="match status" value="1"/>
</dbReference>
<dbReference type="Pfam" id="PF00172">
    <property type="entry name" value="Zn_clus"/>
    <property type="match status" value="1"/>
</dbReference>
<dbReference type="InterPro" id="IPR001138">
    <property type="entry name" value="Zn2Cys6_DnaBD"/>
</dbReference>
<dbReference type="PROSITE" id="PS00463">
    <property type="entry name" value="ZN2_CY6_FUNGAL_1"/>
    <property type="match status" value="1"/>
</dbReference>
<proteinExistence type="predicted"/>
<dbReference type="PANTHER" id="PTHR31313:SF77">
    <property type="entry name" value="ZN(II)2CYS6 TRANSCRIPTION FACTOR (EUROFUNG)"/>
    <property type="match status" value="1"/>
</dbReference>
<dbReference type="EMBL" id="CP151262">
    <property type="protein sequence ID" value="WZH45687.1"/>
    <property type="molecule type" value="Genomic_DNA"/>
</dbReference>